<dbReference type="Gene3D" id="3.40.50.150">
    <property type="entry name" value="Vaccinia Virus protein VP39"/>
    <property type="match status" value="1"/>
</dbReference>
<evidence type="ECO:0000259" key="6">
    <source>
        <dbReference type="PROSITE" id="PS50926"/>
    </source>
</evidence>
<keyword evidence="8" id="KW-1185">Reference proteome</keyword>
<dbReference type="PROSITE" id="PS01230">
    <property type="entry name" value="TRMA_1"/>
    <property type="match status" value="1"/>
</dbReference>
<dbReference type="Proteomes" id="UP000019050">
    <property type="component" value="Unassembled WGS sequence"/>
</dbReference>
<evidence type="ECO:0000313" key="8">
    <source>
        <dbReference type="Proteomes" id="UP000019050"/>
    </source>
</evidence>
<evidence type="ECO:0000313" key="7">
    <source>
        <dbReference type="EMBL" id="ESK64953.1"/>
    </source>
</evidence>
<feature type="binding site" evidence="4">
    <location>
        <position position="359"/>
    </location>
    <ligand>
        <name>S-adenosyl-L-methionine</name>
        <dbReference type="ChEBI" id="CHEBI:59789"/>
    </ligand>
</feature>
<dbReference type="FunFam" id="3.40.50.150:FF:000009">
    <property type="entry name" value="23S rRNA (Uracil(1939)-C(5))-methyltransferase RlmD"/>
    <property type="match status" value="1"/>
</dbReference>
<keyword evidence="2 4" id="KW-0808">Transferase</keyword>
<feature type="active site" description="Nucleophile" evidence="4">
    <location>
        <position position="455"/>
    </location>
</feature>
<dbReference type="GO" id="GO:0070041">
    <property type="term" value="F:rRNA (uridine-C5-)-methyltransferase activity"/>
    <property type="evidence" value="ECO:0007669"/>
    <property type="project" value="TreeGrafter"/>
</dbReference>
<protein>
    <submittedName>
        <fullName evidence="7">23S rRNA (Uracil-5-)-methyltransferase RumA</fullName>
    </submittedName>
</protein>
<comment type="similarity">
    <text evidence="4">Belongs to the class I-like SAM-binding methyltransferase superfamily. RNA M5U methyltransferase family.</text>
</comment>
<feature type="active site" evidence="5">
    <location>
        <position position="455"/>
    </location>
</feature>
<evidence type="ECO:0000256" key="2">
    <source>
        <dbReference type="ARBA" id="ARBA00022679"/>
    </source>
</evidence>
<dbReference type="FunFam" id="2.40.50.1070:FF:000003">
    <property type="entry name" value="23S rRNA (Uracil-5-)-methyltransferase RumA"/>
    <property type="match status" value="1"/>
</dbReference>
<accession>W1Q1R1</accession>
<dbReference type="Pfam" id="PF05958">
    <property type="entry name" value="tRNA_U5-meth_tr"/>
    <property type="match status" value="1"/>
</dbReference>
<dbReference type="PANTHER" id="PTHR11061:SF30">
    <property type="entry name" value="TRNA (URACIL(54)-C(5))-METHYLTRANSFERASE"/>
    <property type="match status" value="1"/>
</dbReference>
<dbReference type="InterPro" id="IPR029063">
    <property type="entry name" value="SAM-dependent_MTases_sf"/>
</dbReference>
<keyword evidence="3 4" id="KW-0949">S-adenosyl-L-methionine</keyword>
<evidence type="ECO:0000256" key="1">
    <source>
        <dbReference type="ARBA" id="ARBA00022603"/>
    </source>
</evidence>
<sequence>MDWLAEKGGIWLPKLARKEAASLCLTGISWYDRKEEQRRLKMDAKQVFKKNQVHQGQVVDLTHEGQGVVKIEGYPFFVEGVIPGEQVAIKVLKVGKSFGFARLEEVLTPSPDRVEITDPIGRQIGTMTLQHMAYPAQLKAKQALVKQVFSRLGKFPESLEVRPTYGMDHPWQYRNKAQIPVRTVKGQLETGFFRKNSHQLVPVENFHIQDPAIDQAILVTRDILRQLGYSAYDEESRKGQIRHIIVKRGHYSGQVMLILVVNGKGLPAEDKLIKALTKAIPNLVSLVLNSHTQANNVIMGPTNRLLWGQPVYQDQMLGLDFSISPHSFYQVNTPQAEALYRYALEAADLSGSETVLDAYCGIGTISLALARQAGQVYAMEIVPEAIDMARANAEANGLSNVTFQAGKAEEVLPAWQAEGIHFDVAVVDPPRKGLDPEFVKTLIELAPDKIVYVSCNPATCARDCQLLAQAGYELQWVQPVDLFPKTAHIEVVGLLERKG</sequence>
<dbReference type="InterPro" id="IPR010280">
    <property type="entry name" value="U5_MeTrfase_fam"/>
</dbReference>
<feature type="domain" description="TRAM" evidence="6">
    <location>
        <begin position="47"/>
        <end position="105"/>
    </location>
</feature>
<evidence type="ECO:0000256" key="3">
    <source>
        <dbReference type="ARBA" id="ARBA00022691"/>
    </source>
</evidence>
<dbReference type="PANTHER" id="PTHR11061">
    <property type="entry name" value="RNA M5U METHYLTRANSFERASE"/>
    <property type="match status" value="1"/>
</dbReference>
<dbReference type="PROSITE" id="PS51687">
    <property type="entry name" value="SAM_MT_RNA_M5U"/>
    <property type="match status" value="1"/>
</dbReference>
<dbReference type="Gene3D" id="2.40.50.140">
    <property type="entry name" value="Nucleic acid-binding proteins"/>
    <property type="match status" value="1"/>
</dbReference>
<dbReference type="InterPro" id="IPR012340">
    <property type="entry name" value="NA-bd_OB-fold"/>
</dbReference>
<dbReference type="HOGENOM" id="CLU_014689_7_0_9"/>
<dbReference type="Pfam" id="PF01938">
    <property type="entry name" value="TRAM"/>
    <property type="match status" value="1"/>
</dbReference>
<dbReference type="SUPFAM" id="SSF53335">
    <property type="entry name" value="S-adenosyl-L-methionine-dependent methyltransferases"/>
    <property type="match status" value="1"/>
</dbReference>
<name>W1Q1R1_ABIDE</name>
<evidence type="ECO:0000256" key="5">
    <source>
        <dbReference type="PROSITE-ProRule" id="PRU10015"/>
    </source>
</evidence>
<dbReference type="InterPro" id="IPR002792">
    <property type="entry name" value="TRAM_dom"/>
</dbReference>
<dbReference type="GO" id="GO:0070475">
    <property type="term" value="P:rRNA base methylation"/>
    <property type="evidence" value="ECO:0007669"/>
    <property type="project" value="TreeGrafter"/>
</dbReference>
<gene>
    <name evidence="7" type="ORF">GCWU000182_001685</name>
</gene>
<evidence type="ECO:0000256" key="4">
    <source>
        <dbReference type="PROSITE-ProRule" id="PRU01024"/>
    </source>
</evidence>
<feature type="binding site" evidence="4">
    <location>
        <position position="380"/>
    </location>
    <ligand>
        <name>S-adenosyl-L-methionine</name>
        <dbReference type="ChEBI" id="CHEBI:59789"/>
    </ligand>
</feature>
<dbReference type="eggNOG" id="COG2265">
    <property type="taxonomic scope" value="Bacteria"/>
</dbReference>
<reference evidence="7" key="1">
    <citation type="submission" date="2013-06" db="EMBL/GenBank/DDBJ databases">
        <authorList>
            <person name="Weinstock G."/>
            <person name="Sodergren E."/>
            <person name="Clifton S."/>
            <person name="Fulton L."/>
            <person name="Fulton B."/>
            <person name="Courtney L."/>
            <person name="Fronick C."/>
            <person name="Harrison M."/>
            <person name="Strong C."/>
            <person name="Farmer C."/>
            <person name="Delahaunty K."/>
            <person name="Markovic C."/>
            <person name="Hall O."/>
            <person name="Minx P."/>
            <person name="Tomlinson C."/>
            <person name="Mitreva M."/>
            <person name="Nelson J."/>
            <person name="Hou S."/>
            <person name="Wollam A."/>
            <person name="Pepin K.H."/>
            <person name="Johnson M."/>
            <person name="Bhonagiri V."/>
            <person name="Nash W.E."/>
            <person name="Warren W."/>
            <person name="Chinwalla A."/>
            <person name="Mardis E.R."/>
            <person name="Wilson R.K."/>
        </authorList>
    </citation>
    <scope>NUCLEOTIDE SEQUENCE [LARGE SCALE GENOMIC DNA]</scope>
    <source>
        <strain evidence="7">ATCC 49176</strain>
    </source>
</reference>
<dbReference type="STRING" id="592010.GCWU000182_001685"/>
<dbReference type="NCBIfam" id="TIGR00479">
    <property type="entry name" value="rumA"/>
    <property type="match status" value="1"/>
</dbReference>
<dbReference type="AlphaFoldDB" id="W1Q1R1"/>
<organism evidence="7 8">
    <name type="scientific">Abiotrophia defectiva ATCC 49176</name>
    <dbReference type="NCBI Taxonomy" id="592010"/>
    <lineage>
        <taxon>Bacteria</taxon>
        <taxon>Bacillati</taxon>
        <taxon>Bacillota</taxon>
        <taxon>Bacilli</taxon>
        <taxon>Lactobacillales</taxon>
        <taxon>Aerococcaceae</taxon>
        <taxon>Abiotrophia</taxon>
    </lineage>
</organism>
<feature type="binding site" evidence="4">
    <location>
        <position position="330"/>
    </location>
    <ligand>
        <name>S-adenosyl-L-methionine</name>
        <dbReference type="ChEBI" id="CHEBI:59789"/>
    </ligand>
</feature>
<comment type="caution">
    <text evidence="7">The sequence shown here is derived from an EMBL/GenBank/DDBJ whole genome shotgun (WGS) entry which is preliminary data.</text>
</comment>
<dbReference type="CDD" id="cd02440">
    <property type="entry name" value="AdoMet_MTases"/>
    <property type="match status" value="1"/>
</dbReference>
<keyword evidence="1 4" id="KW-0489">Methyltransferase</keyword>
<dbReference type="PROSITE" id="PS50926">
    <property type="entry name" value="TRAM"/>
    <property type="match status" value="1"/>
</dbReference>
<dbReference type="SUPFAM" id="SSF50249">
    <property type="entry name" value="Nucleic acid-binding proteins"/>
    <property type="match status" value="1"/>
</dbReference>
<dbReference type="Gene3D" id="2.40.50.1070">
    <property type="match status" value="1"/>
</dbReference>
<feature type="binding site" evidence="4">
    <location>
        <position position="428"/>
    </location>
    <ligand>
        <name>S-adenosyl-L-methionine</name>
        <dbReference type="ChEBI" id="CHEBI:59789"/>
    </ligand>
</feature>
<dbReference type="InterPro" id="IPR030390">
    <property type="entry name" value="MeTrfase_TrmA_AS"/>
</dbReference>
<proteinExistence type="inferred from homology"/>
<dbReference type="EMBL" id="ACIN03000015">
    <property type="protein sequence ID" value="ESK64953.1"/>
    <property type="molecule type" value="Genomic_DNA"/>
</dbReference>